<evidence type="ECO:0000313" key="3">
    <source>
        <dbReference type="EMBL" id="GMT26652.1"/>
    </source>
</evidence>
<name>A0AAV5W9E2_9BILA</name>
<keyword evidence="4" id="KW-1185">Reference proteome</keyword>
<sequence length="126" mass="14813">QCSDDTAWSIIVMILPFLPILLDQCFAFLSCEYGLEQALWIYSDIFLVNQTSYHFVFRLFTFACCITKSLVLAKRGWGMFSLFYAITSIAFTAFYFPDMMRNEKEEAEDNESEEELMDEDLREEQD</sequence>
<evidence type="ECO:0000256" key="2">
    <source>
        <dbReference type="SAM" id="Phobius"/>
    </source>
</evidence>
<protein>
    <submittedName>
        <fullName evidence="3">Uncharacterized protein</fullName>
    </submittedName>
</protein>
<keyword evidence="2" id="KW-0472">Membrane</keyword>
<feature type="transmembrane region" description="Helical" evidence="2">
    <location>
        <begin position="6"/>
        <end position="31"/>
    </location>
</feature>
<keyword evidence="2" id="KW-0812">Transmembrane</keyword>
<proteinExistence type="predicted"/>
<evidence type="ECO:0000313" key="4">
    <source>
        <dbReference type="Proteomes" id="UP001432322"/>
    </source>
</evidence>
<feature type="region of interest" description="Disordered" evidence="1">
    <location>
        <begin position="104"/>
        <end position="126"/>
    </location>
</feature>
<reference evidence="3" key="1">
    <citation type="submission" date="2023-10" db="EMBL/GenBank/DDBJ databases">
        <title>Genome assembly of Pristionchus species.</title>
        <authorList>
            <person name="Yoshida K."/>
            <person name="Sommer R.J."/>
        </authorList>
    </citation>
    <scope>NUCLEOTIDE SEQUENCE</scope>
    <source>
        <strain evidence="3">RS5133</strain>
    </source>
</reference>
<feature type="compositionally biased region" description="Acidic residues" evidence="1">
    <location>
        <begin position="105"/>
        <end position="126"/>
    </location>
</feature>
<evidence type="ECO:0000256" key="1">
    <source>
        <dbReference type="SAM" id="MobiDB-lite"/>
    </source>
</evidence>
<dbReference type="EMBL" id="BTSY01000005">
    <property type="protein sequence ID" value="GMT26652.1"/>
    <property type="molecule type" value="Genomic_DNA"/>
</dbReference>
<feature type="non-terminal residue" evidence="3">
    <location>
        <position position="1"/>
    </location>
</feature>
<gene>
    <name evidence="3" type="ORF">PFISCL1PPCAC_17949</name>
</gene>
<dbReference type="AlphaFoldDB" id="A0AAV5W9E2"/>
<accession>A0AAV5W9E2</accession>
<comment type="caution">
    <text evidence="3">The sequence shown here is derived from an EMBL/GenBank/DDBJ whole genome shotgun (WGS) entry which is preliminary data.</text>
</comment>
<dbReference type="Proteomes" id="UP001432322">
    <property type="component" value="Unassembled WGS sequence"/>
</dbReference>
<organism evidence="3 4">
    <name type="scientific">Pristionchus fissidentatus</name>
    <dbReference type="NCBI Taxonomy" id="1538716"/>
    <lineage>
        <taxon>Eukaryota</taxon>
        <taxon>Metazoa</taxon>
        <taxon>Ecdysozoa</taxon>
        <taxon>Nematoda</taxon>
        <taxon>Chromadorea</taxon>
        <taxon>Rhabditida</taxon>
        <taxon>Rhabditina</taxon>
        <taxon>Diplogasteromorpha</taxon>
        <taxon>Diplogasteroidea</taxon>
        <taxon>Neodiplogasteridae</taxon>
        <taxon>Pristionchus</taxon>
    </lineage>
</organism>
<keyword evidence="2" id="KW-1133">Transmembrane helix</keyword>
<feature type="transmembrane region" description="Helical" evidence="2">
    <location>
        <begin position="77"/>
        <end position="96"/>
    </location>
</feature>